<dbReference type="EMBL" id="BAAAUX010000013">
    <property type="protein sequence ID" value="GAA2790893.1"/>
    <property type="molecule type" value="Genomic_DNA"/>
</dbReference>
<keyword evidence="5" id="KW-1185">Reference proteome</keyword>
<organism evidence="4 5">
    <name type="scientific">Saccharopolyspora taberi</name>
    <dbReference type="NCBI Taxonomy" id="60895"/>
    <lineage>
        <taxon>Bacteria</taxon>
        <taxon>Bacillati</taxon>
        <taxon>Actinomycetota</taxon>
        <taxon>Actinomycetes</taxon>
        <taxon>Pseudonocardiales</taxon>
        <taxon>Pseudonocardiaceae</taxon>
        <taxon>Saccharopolyspora</taxon>
    </lineage>
</organism>
<feature type="region of interest" description="Disordered" evidence="1">
    <location>
        <begin position="118"/>
        <end position="141"/>
    </location>
</feature>
<dbReference type="Proteomes" id="UP001500979">
    <property type="component" value="Unassembled WGS sequence"/>
</dbReference>
<keyword evidence="2" id="KW-0812">Transmembrane</keyword>
<feature type="region of interest" description="Disordered" evidence="1">
    <location>
        <begin position="32"/>
        <end position="52"/>
    </location>
</feature>
<proteinExistence type="predicted"/>
<comment type="caution">
    <text evidence="4">The sequence shown here is derived from an EMBL/GenBank/DDBJ whole genome shotgun (WGS) entry which is preliminary data.</text>
</comment>
<sequence>MLTIVLTIVIVVLAIIAVAAVVYVLNARKQDSAEQPPQDPFGTGDQDSLRGDPRGLKAGDIVEIRGHSYSVRGSLRLSEGGWAWSEHLLDDAKGTQVWLSVEEDPDLELALWTEAAGAGEPGPRTVEFGGRTYTSDESGSAAFRSEATTGLQGQGAIQYHDYEAPDGSLLSFERYGEAGWEASTGEVLSRYDVLIYPAGTSAEDGR</sequence>
<protein>
    <submittedName>
        <fullName evidence="4">DUF4178 domain-containing protein</fullName>
    </submittedName>
</protein>
<accession>A0ABN3VC39</accession>
<dbReference type="Pfam" id="PF13785">
    <property type="entry name" value="DUF4178"/>
    <property type="match status" value="1"/>
</dbReference>
<dbReference type="RefSeq" id="WP_344679970.1">
    <property type="nucleotide sequence ID" value="NZ_BAAAUX010000013.1"/>
</dbReference>
<keyword evidence="2" id="KW-0472">Membrane</keyword>
<feature type="transmembrane region" description="Helical" evidence="2">
    <location>
        <begin position="6"/>
        <end position="25"/>
    </location>
</feature>
<name>A0ABN3VC39_9PSEU</name>
<reference evidence="4 5" key="1">
    <citation type="journal article" date="2019" name="Int. J. Syst. Evol. Microbiol.">
        <title>The Global Catalogue of Microorganisms (GCM) 10K type strain sequencing project: providing services to taxonomists for standard genome sequencing and annotation.</title>
        <authorList>
            <consortium name="The Broad Institute Genomics Platform"/>
            <consortium name="The Broad Institute Genome Sequencing Center for Infectious Disease"/>
            <person name="Wu L."/>
            <person name="Ma J."/>
        </authorList>
    </citation>
    <scope>NUCLEOTIDE SEQUENCE [LARGE SCALE GENOMIC DNA]</scope>
    <source>
        <strain evidence="4 5">JCM 9383</strain>
    </source>
</reference>
<evidence type="ECO:0000256" key="2">
    <source>
        <dbReference type="SAM" id="Phobius"/>
    </source>
</evidence>
<evidence type="ECO:0000259" key="3">
    <source>
        <dbReference type="Pfam" id="PF13785"/>
    </source>
</evidence>
<dbReference type="InterPro" id="IPR025235">
    <property type="entry name" value="DUF4178"/>
</dbReference>
<gene>
    <name evidence="4" type="ORF">GCM10010470_26990</name>
</gene>
<evidence type="ECO:0000313" key="4">
    <source>
        <dbReference type="EMBL" id="GAA2790893.1"/>
    </source>
</evidence>
<feature type="domain" description="DUF4178" evidence="3">
    <location>
        <begin position="57"/>
        <end position="189"/>
    </location>
</feature>
<keyword evidence="2" id="KW-1133">Transmembrane helix</keyword>
<evidence type="ECO:0000256" key="1">
    <source>
        <dbReference type="SAM" id="MobiDB-lite"/>
    </source>
</evidence>
<evidence type="ECO:0000313" key="5">
    <source>
        <dbReference type="Proteomes" id="UP001500979"/>
    </source>
</evidence>